<keyword evidence="1" id="KW-0732">Signal</keyword>
<reference evidence="2" key="1">
    <citation type="submission" date="2021-01" db="EMBL/GenBank/DDBJ databases">
        <authorList>
            <person name="Corre E."/>
            <person name="Pelletier E."/>
            <person name="Niang G."/>
            <person name="Scheremetjew M."/>
            <person name="Finn R."/>
            <person name="Kale V."/>
            <person name="Holt S."/>
            <person name="Cochrane G."/>
            <person name="Meng A."/>
            <person name="Brown T."/>
            <person name="Cohen L."/>
        </authorList>
    </citation>
    <scope>NUCLEOTIDE SEQUENCE</scope>
    <source>
        <strain evidence="2">CCAP1064/1</strain>
    </source>
</reference>
<dbReference type="AlphaFoldDB" id="A0A7S0CG79"/>
<gene>
    <name evidence="2" type="ORF">PINE0816_LOCUS18005</name>
</gene>
<evidence type="ECO:0000313" key="2">
    <source>
        <dbReference type="EMBL" id="CAD8421849.1"/>
    </source>
</evidence>
<feature type="chain" id="PRO_5031326319" description="Secreted protein" evidence="1">
    <location>
        <begin position="24"/>
        <end position="246"/>
    </location>
</feature>
<accession>A0A7S0CG79</accession>
<name>A0A7S0CG79_9STRA</name>
<sequence length="246" mass="28291">MSLCFCVCCTQLVLYTSINLASGQSRFNAPSHAFPNPVSPLHIKFPQRLQTHQHNILTRARLGQIPAHQFHPHPQPFLRYSTPIPPNLQNEAFHITVIDLHWSHKRAIHNPAPVGNIHHFPGGGEHFILQFLLPVFEMLMETMPHVPSNLFPGHGIDPPQLTERVRCQTLPDNHRHGAQHREQPYLYIVHRTHTPLIRLLLLRQFCQWNHHGFSGDQIWTSLPLISTPHFFNTLRSSNASVSHHEI</sequence>
<dbReference type="EMBL" id="HBEL01038791">
    <property type="protein sequence ID" value="CAD8421849.1"/>
    <property type="molecule type" value="Transcribed_RNA"/>
</dbReference>
<feature type="signal peptide" evidence="1">
    <location>
        <begin position="1"/>
        <end position="23"/>
    </location>
</feature>
<proteinExistence type="predicted"/>
<organism evidence="2">
    <name type="scientific">Proboscia inermis</name>
    <dbReference type="NCBI Taxonomy" id="420281"/>
    <lineage>
        <taxon>Eukaryota</taxon>
        <taxon>Sar</taxon>
        <taxon>Stramenopiles</taxon>
        <taxon>Ochrophyta</taxon>
        <taxon>Bacillariophyta</taxon>
        <taxon>Coscinodiscophyceae</taxon>
        <taxon>Rhizosoleniophycidae</taxon>
        <taxon>Rhizosoleniales</taxon>
        <taxon>Rhizosoleniaceae</taxon>
        <taxon>Proboscia</taxon>
    </lineage>
</organism>
<evidence type="ECO:0000256" key="1">
    <source>
        <dbReference type="SAM" id="SignalP"/>
    </source>
</evidence>
<protein>
    <recommendedName>
        <fullName evidence="3">Secreted protein</fullName>
    </recommendedName>
</protein>
<evidence type="ECO:0008006" key="3">
    <source>
        <dbReference type="Google" id="ProtNLM"/>
    </source>
</evidence>